<keyword evidence="9" id="KW-0418">Kinase</keyword>
<dbReference type="GO" id="GO:0004709">
    <property type="term" value="F:MAP kinase kinase kinase activity"/>
    <property type="evidence" value="ECO:0007669"/>
    <property type="project" value="UniProtKB-EC"/>
</dbReference>
<keyword evidence="18" id="KW-1185">Reference proteome</keyword>
<dbReference type="GO" id="GO:0043015">
    <property type="term" value="F:gamma-tubulin binding"/>
    <property type="evidence" value="ECO:0007669"/>
    <property type="project" value="InterPro"/>
</dbReference>
<comment type="caution">
    <text evidence="17">The sequence shown here is derived from an EMBL/GenBank/DDBJ whole genome shotgun (WGS) entry which is preliminary data.</text>
</comment>
<comment type="similarity">
    <text evidence="3">Belongs to the TUBGCP family.</text>
</comment>
<evidence type="ECO:0000256" key="13">
    <source>
        <dbReference type="ARBA" id="ARBA00048329"/>
    </source>
</evidence>
<feature type="region of interest" description="Disordered" evidence="15">
    <location>
        <begin position="566"/>
        <end position="686"/>
    </location>
</feature>
<keyword evidence="5" id="KW-0963">Cytoplasm</keyword>
<dbReference type="InterPro" id="IPR017441">
    <property type="entry name" value="Protein_kinase_ATP_BS"/>
</dbReference>
<dbReference type="InterPro" id="IPR041470">
    <property type="entry name" value="GCP_N"/>
</dbReference>
<protein>
    <recommendedName>
        <fullName evidence="4">mitogen-activated protein kinase kinase kinase</fullName>
        <ecNumber evidence="4">2.7.11.25</ecNumber>
    </recommendedName>
</protein>
<dbReference type="GO" id="GO:0005524">
    <property type="term" value="F:ATP binding"/>
    <property type="evidence" value="ECO:0007669"/>
    <property type="project" value="UniProtKB-UniRule"/>
</dbReference>
<dbReference type="Proteomes" id="UP000290289">
    <property type="component" value="Chromosome 15"/>
</dbReference>
<reference evidence="17 18" key="1">
    <citation type="submission" date="2018-10" db="EMBL/GenBank/DDBJ databases">
        <title>A high-quality apple genome assembly.</title>
        <authorList>
            <person name="Hu J."/>
        </authorList>
    </citation>
    <scope>NUCLEOTIDE SEQUENCE [LARGE SCALE GENOMIC DNA]</scope>
    <source>
        <strain evidence="18">cv. HFTH1</strain>
        <tissue evidence="17">Young leaf</tissue>
    </source>
</reference>
<dbReference type="Gene3D" id="1.20.120.1900">
    <property type="entry name" value="Gamma-tubulin complex, C-terminal domain"/>
    <property type="match status" value="1"/>
</dbReference>
<dbReference type="PROSITE" id="PS00107">
    <property type="entry name" value="PROTEIN_KINASE_ATP"/>
    <property type="match status" value="1"/>
</dbReference>
<keyword evidence="10 14" id="KW-0067">ATP-binding</keyword>
<feature type="region of interest" description="Disordered" evidence="15">
    <location>
        <begin position="857"/>
        <end position="887"/>
    </location>
</feature>
<evidence type="ECO:0000256" key="14">
    <source>
        <dbReference type="PROSITE-ProRule" id="PRU10141"/>
    </source>
</evidence>
<dbReference type="InterPro" id="IPR050538">
    <property type="entry name" value="MAP_kinase_kinase_kinase"/>
</dbReference>
<feature type="compositionally biased region" description="Low complexity" evidence="15">
    <location>
        <begin position="672"/>
        <end position="686"/>
    </location>
</feature>
<evidence type="ECO:0000256" key="10">
    <source>
        <dbReference type="ARBA" id="ARBA00022840"/>
    </source>
</evidence>
<keyword evidence="8 14" id="KW-0547">Nucleotide-binding</keyword>
<evidence type="ECO:0000256" key="15">
    <source>
        <dbReference type="SAM" id="MobiDB-lite"/>
    </source>
</evidence>
<evidence type="ECO:0000256" key="1">
    <source>
        <dbReference type="ARBA" id="ARBA00004245"/>
    </source>
</evidence>
<evidence type="ECO:0000259" key="16">
    <source>
        <dbReference type="PROSITE" id="PS50011"/>
    </source>
</evidence>
<evidence type="ECO:0000256" key="5">
    <source>
        <dbReference type="ARBA" id="ARBA00022490"/>
    </source>
</evidence>
<dbReference type="InterPro" id="IPR040457">
    <property type="entry name" value="GCP_C"/>
</dbReference>
<evidence type="ECO:0000256" key="3">
    <source>
        <dbReference type="ARBA" id="ARBA00010337"/>
    </source>
</evidence>
<comment type="catalytic activity">
    <reaction evidence="12">
        <text>L-threonyl-[protein] + ATP = O-phospho-L-threonyl-[protein] + ADP + H(+)</text>
        <dbReference type="Rhea" id="RHEA:46608"/>
        <dbReference type="Rhea" id="RHEA-COMP:11060"/>
        <dbReference type="Rhea" id="RHEA-COMP:11605"/>
        <dbReference type="ChEBI" id="CHEBI:15378"/>
        <dbReference type="ChEBI" id="CHEBI:30013"/>
        <dbReference type="ChEBI" id="CHEBI:30616"/>
        <dbReference type="ChEBI" id="CHEBI:61977"/>
        <dbReference type="ChEBI" id="CHEBI:456216"/>
        <dbReference type="EC" id="2.7.11.25"/>
    </reaction>
</comment>
<evidence type="ECO:0000256" key="6">
    <source>
        <dbReference type="ARBA" id="ARBA00022679"/>
    </source>
</evidence>
<dbReference type="Gene3D" id="1.10.510.10">
    <property type="entry name" value="Transferase(Phosphotransferase) domain 1"/>
    <property type="match status" value="2"/>
</dbReference>
<comment type="subcellular location">
    <subcellularLocation>
        <location evidence="1">Cytoplasm</location>
        <location evidence="1">Cytoskeleton</location>
    </subcellularLocation>
</comment>
<dbReference type="Pfam" id="PF04130">
    <property type="entry name" value="GCP_C_terminal"/>
    <property type="match status" value="1"/>
</dbReference>
<dbReference type="InterPro" id="IPR042241">
    <property type="entry name" value="GCP_C_sf"/>
</dbReference>
<dbReference type="SUPFAM" id="SSF56112">
    <property type="entry name" value="Protein kinase-like (PK-like)"/>
    <property type="match status" value="2"/>
</dbReference>
<accession>A0A498HW34</accession>
<dbReference type="GO" id="GO:0005737">
    <property type="term" value="C:cytoplasm"/>
    <property type="evidence" value="ECO:0007669"/>
    <property type="project" value="TreeGrafter"/>
</dbReference>
<comment type="catalytic activity">
    <reaction evidence="13">
        <text>L-seryl-[protein] + ATP = O-phospho-L-seryl-[protein] + ADP + H(+)</text>
        <dbReference type="Rhea" id="RHEA:17989"/>
        <dbReference type="Rhea" id="RHEA-COMP:9863"/>
        <dbReference type="Rhea" id="RHEA-COMP:11604"/>
        <dbReference type="ChEBI" id="CHEBI:15378"/>
        <dbReference type="ChEBI" id="CHEBI:29999"/>
        <dbReference type="ChEBI" id="CHEBI:30616"/>
        <dbReference type="ChEBI" id="CHEBI:83421"/>
        <dbReference type="ChEBI" id="CHEBI:456216"/>
        <dbReference type="EC" id="2.7.11.25"/>
    </reaction>
</comment>
<keyword evidence="11" id="KW-0206">Cytoskeleton</keyword>
<dbReference type="Pfam" id="PF00069">
    <property type="entry name" value="Pkinase"/>
    <property type="match status" value="2"/>
</dbReference>
<evidence type="ECO:0000256" key="4">
    <source>
        <dbReference type="ARBA" id="ARBA00012406"/>
    </source>
</evidence>
<dbReference type="InterPro" id="IPR011009">
    <property type="entry name" value="Kinase-like_dom_sf"/>
</dbReference>
<dbReference type="SMART" id="SM00220">
    <property type="entry name" value="S_TKc"/>
    <property type="match status" value="2"/>
</dbReference>
<sequence>MSSSTFFCVSGSKQCSGCGCCEQSPRRTLRHSNPELGSRASATFPAYSIRKSHSLDWGVGPVAAPQTLPLPESSLIQRPDGVPKQGQGENQVATTSISVPLASFSSCIHPDENACGGCFNFCLPTKTQANDISSHTFSLQRSNTLDGFYSPPVSPRRTNAAADPLPSFGGPQDHYQDSFPSRLLPKGQSRSLGHSPLHNPPSRSQRFNPKGSNGTAVTESCSERVESSSRVSAHPLPLPPPPQSSIMHNNAEILPVSCIKGQWKKGKLIGRGTLGSVYLATNRETGALCAMKEVDLIPDDPKSAECVKQLEQEIKILRTLKHPNIVQYYGSEVIDNHFCIYLEYVYIRPGAIDKYVQDHIGAMTESVVRNFTRHILSGLAFLHGTKIIHRDVRGANLRLDASGVVKIVNFGIAKHLNGQSDNVSLKGSPNWMAPEVIRTAMQNNADPDLPLAVDIWSLGCTIIEMFTGKPPWSECTGPQVMFKMLNRIPDIPETLSAEGKDFLHWCFRRDPAKRPSAAELLEHPFFFESSLASGFVGTMKLSEATTSPSSNSSSPVFSSAAACSVSAPKQDSGGGGGSCEQSPRRLTRQRKLRHINNQDFYLPDKSYSSPASPDYSTQKSRSPGRGSKSNHWSSAPAPQPLPLPESPVIRKPESAKNGFFGPRQVKGKAVTSSGSALPSSYSSQVATTSGGSAAAVSFYSNNRRGALSQDANNGGGSLSSCSSQVATTSGGSSAPVSSYSNNRRGALSQDANNGGGFFINLGLNILSRKAQANGISSHPFSPQRSKTVDSYPLLVAPTSPVNCSSNCHRGTPHEYESCNMSRSAPTSAFSSPAVSPRRSNTAGDFFYSFGAPHDQNLDVFPPRLSPNRPAHSPTHSPTSRSPCFNQKSSNGNAFLLPSLERAESSGQVSAHPLPLPPPPQQSVMHHNAEALSLSSMKGQWQKGKLIGRGTFGSVYLATNRETGALCAMKEVDLIPDDPKAAECIKQLEQEIKVLRTLKHPNIVQYYGSEMTEDHFYIYLEYVHPGSINKYVQDHIGTMTESVVRNFTRHILSGLAFLHSTKTIHRDIKGANLLVDASGVVKLADFGVAKHLNGQSYNLSLKGSPYWMAPEVIRAAMQNSAAPDLALAVDIWSLGCTIVEMFNGRPPWSEFTGPQAMFKVLNTIPDIPETLSAEGKDFLHLCFRRNPAERPLASKLLEHPFVRNSYRPLLAAGTLNSPPEAPISTMGKPLCYDTGNAEVSQGLINRLYSVFSDGIHFATPATSLRTNELELVRSVLQMLQGFSSSLFYWDQNGKSFQVKSGIHVSHLSYSSLHALVHQFMHAATCLQLVEIIVNKIEKSAGLPPPTLRAFACSVSAWLKRLRDIALKKEMKIRGDGISTTPTLLGLANSLSSLCSGAEYLLQIVHGALPQVYFESNSSLPAAYLAVHILDHLYKKLDEVCLVRGGEEEDYLMLLYLFIGSILPYIEGLDSWLFEGTLDDPYEEMFFYANKAISVDEADFWEKSYLLRQVQYQMLDVGTSASMTSFMKGKECGNKDLQSCPLFIKDIAKSIVSAGKSLQLIRHIPMTSSVVYRNGNDSEVDGFGSFNKGVYHGQSIAGLTLSEVFCVSLAGLIGHGDHIFQHISTKQKVESDDSVIVPVKCSEKIWCKFLVDTLAEKRVTEPESACDNGKRFTDANEEKMFAGVVNGFPHSRSFCQENPVLTVCQKILSKNGDAWKSLNLSRNLCLPPLNDEALRKAIFGVESGSTSLAEGTNYTFGFRFGESEYLRSQDDSHMLQSLFPFPTLLPSVQDELCMSELLPFQKNSTLPSRVLAWIQHFEPRSTPLPVVIVQECLTVYMQKQVDCIGRHILSKLMNDWKLMDELAVLRAIYLLGSGDLLQHFLTVIFNKLDKGETWDDDFELNTILQESIRNSADGVLLSFPDSLIVSLTKNHDLNGNEQPKMASLPSTPRKSRAQSFGMDGLDLLNFTYKVSWPLELIANVEAIKKYNQVMGFLLKVKRAKFVLDKARRWMWKGRGSAANNHKRHWLVEQKLLHFVDAFHQYVMDRVYHNAWRELCEGMAAARSLDEVIEVHELYLLTIQRQCFVVPDKLWALIASRINNILGLALDFYSIQLTLSGGTVSAIKAKCEMEVDRIEKQFDDCIAFLLRVLSFKLNVGHFPHLADLVTRINYNYFYMSDAGNLRTLPSSENVASRLGKAFLGRTD</sequence>
<comment type="similarity">
    <text evidence="2">Belongs to the protein kinase superfamily. STE Ser/Thr protein kinase family. MAP kinase kinase kinase subfamily.</text>
</comment>
<dbReference type="PANTHER" id="PTHR48016:SF12">
    <property type="entry name" value="PROTEIN KINASE DOMAIN-CONTAINING PROTEIN"/>
    <property type="match status" value="1"/>
</dbReference>
<dbReference type="GO" id="GO:0004713">
    <property type="term" value="F:protein tyrosine kinase activity"/>
    <property type="evidence" value="ECO:0007669"/>
    <property type="project" value="InterPro"/>
</dbReference>
<dbReference type="GO" id="GO:0005874">
    <property type="term" value="C:microtubule"/>
    <property type="evidence" value="ECO:0007669"/>
    <property type="project" value="UniProtKB-KW"/>
</dbReference>
<keyword evidence="6" id="KW-0808">Transferase</keyword>
<proteinExistence type="inferred from homology"/>
<dbReference type="InterPro" id="IPR000719">
    <property type="entry name" value="Prot_kinase_dom"/>
</dbReference>
<dbReference type="FunFam" id="1.10.510.10:FF:000357">
    <property type="entry name" value="Mitogen-activated protein kinase kinase kinase 5"/>
    <property type="match status" value="1"/>
</dbReference>
<evidence type="ECO:0000256" key="12">
    <source>
        <dbReference type="ARBA" id="ARBA00047559"/>
    </source>
</evidence>
<feature type="domain" description="Protein kinase" evidence="16">
    <location>
        <begin position="940"/>
        <end position="1201"/>
    </location>
</feature>
<feature type="domain" description="Protein kinase" evidence="16">
    <location>
        <begin position="263"/>
        <end position="526"/>
    </location>
</feature>
<organism evidence="17 18">
    <name type="scientific">Malus domestica</name>
    <name type="common">Apple</name>
    <name type="synonym">Pyrus malus</name>
    <dbReference type="NCBI Taxonomy" id="3750"/>
    <lineage>
        <taxon>Eukaryota</taxon>
        <taxon>Viridiplantae</taxon>
        <taxon>Streptophyta</taxon>
        <taxon>Embryophyta</taxon>
        <taxon>Tracheophyta</taxon>
        <taxon>Spermatophyta</taxon>
        <taxon>Magnoliopsida</taxon>
        <taxon>eudicotyledons</taxon>
        <taxon>Gunneridae</taxon>
        <taxon>Pentapetalae</taxon>
        <taxon>rosids</taxon>
        <taxon>fabids</taxon>
        <taxon>Rosales</taxon>
        <taxon>Rosaceae</taxon>
        <taxon>Amygdaloideae</taxon>
        <taxon>Maleae</taxon>
        <taxon>Malus</taxon>
    </lineage>
</organism>
<feature type="compositionally biased region" description="Low complexity" evidence="15">
    <location>
        <begin position="868"/>
        <end position="882"/>
    </location>
</feature>
<evidence type="ECO:0000256" key="7">
    <source>
        <dbReference type="ARBA" id="ARBA00022701"/>
    </source>
</evidence>
<dbReference type="SMART" id="SM00219">
    <property type="entry name" value="TyrKc"/>
    <property type="match status" value="2"/>
</dbReference>
<dbReference type="InterPro" id="IPR020635">
    <property type="entry name" value="Tyr_kinase_cat_dom"/>
</dbReference>
<feature type="compositionally biased region" description="Basic residues" evidence="15">
    <location>
        <begin position="585"/>
        <end position="594"/>
    </location>
</feature>
<dbReference type="Gene3D" id="3.30.200.20">
    <property type="entry name" value="Phosphorylase Kinase, domain 1"/>
    <property type="match status" value="1"/>
</dbReference>
<dbReference type="FunFam" id="1.20.120.1900:FF:000008">
    <property type="entry name" value="Gamma-tubulin complex component"/>
    <property type="match status" value="1"/>
</dbReference>
<feature type="compositionally biased region" description="Polar residues" evidence="15">
    <location>
        <begin position="606"/>
        <end position="632"/>
    </location>
</feature>
<name>A0A498HW34_MALDO</name>
<evidence type="ECO:0000313" key="18">
    <source>
        <dbReference type="Proteomes" id="UP000290289"/>
    </source>
</evidence>
<evidence type="ECO:0000313" key="17">
    <source>
        <dbReference type="EMBL" id="RXH73113.1"/>
    </source>
</evidence>
<evidence type="ECO:0000256" key="2">
    <source>
        <dbReference type="ARBA" id="ARBA00006529"/>
    </source>
</evidence>
<dbReference type="STRING" id="3750.A0A498HW34"/>
<dbReference type="EC" id="2.7.11.25" evidence="4"/>
<dbReference type="PROSITE" id="PS50011">
    <property type="entry name" value="PROTEIN_KINASE_DOM"/>
    <property type="match status" value="2"/>
</dbReference>
<evidence type="ECO:0000256" key="9">
    <source>
        <dbReference type="ARBA" id="ARBA00022777"/>
    </source>
</evidence>
<evidence type="ECO:0000256" key="11">
    <source>
        <dbReference type="ARBA" id="ARBA00023212"/>
    </source>
</evidence>
<dbReference type="EMBL" id="RDQH01000341">
    <property type="protein sequence ID" value="RXH73113.1"/>
    <property type="molecule type" value="Genomic_DNA"/>
</dbReference>
<feature type="compositionally biased region" description="Polar residues" evidence="15">
    <location>
        <begin position="201"/>
        <end position="218"/>
    </location>
</feature>
<dbReference type="PANTHER" id="PTHR48016">
    <property type="entry name" value="MAP KINASE KINASE KINASE SSK2-RELATED-RELATED"/>
    <property type="match status" value="1"/>
</dbReference>
<feature type="binding site" evidence="14">
    <location>
        <position position="969"/>
    </location>
    <ligand>
        <name>ATP</name>
        <dbReference type="ChEBI" id="CHEBI:30616"/>
    </ligand>
</feature>
<feature type="region of interest" description="Disordered" evidence="15">
    <location>
        <begin position="148"/>
        <end position="246"/>
    </location>
</feature>
<feature type="region of interest" description="Disordered" evidence="15">
    <location>
        <begin position="903"/>
        <end position="923"/>
    </location>
</feature>
<feature type="region of interest" description="Disordered" evidence="15">
    <location>
        <begin position="709"/>
        <end position="747"/>
    </location>
</feature>
<dbReference type="Pfam" id="PF17681">
    <property type="entry name" value="GCP_N_terminal"/>
    <property type="match status" value="1"/>
</dbReference>
<dbReference type="FunFam" id="1.10.510.10:FF:001239">
    <property type="entry name" value="Predicted protein"/>
    <property type="match status" value="1"/>
</dbReference>
<keyword evidence="7" id="KW-0493">Microtubule</keyword>
<evidence type="ECO:0000256" key="8">
    <source>
        <dbReference type="ARBA" id="ARBA00022741"/>
    </source>
</evidence>
<feature type="compositionally biased region" description="Low complexity" evidence="15">
    <location>
        <begin position="718"/>
        <end position="740"/>
    </location>
</feature>
<gene>
    <name evidence="17" type="ORF">DVH24_012797</name>
</gene>